<dbReference type="OrthoDB" id="1434354at2759"/>
<dbReference type="SUPFAM" id="SSF46938">
    <property type="entry name" value="CRAL/TRIO N-terminal domain"/>
    <property type="match status" value="1"/>
</dbReference>
<feature type="domain" description="CRAL-TRIO" evidence="1">
    <location>
        <begin position="72"/>
        <end position="248"/>
    </location>
</feature>
<accession>A0A0B2VVQ0</accession>
<evidence type="ECO:0000313" key="2">
    <source>
        <dbReference type="EMBL" id="KHN87611.1"/>
    </source>
</evidence>
<dbReference type="Gene3D" id="2.60.120.680">
    <property type="entry name" value="GOLD domain"/>
    <property type="match status" value="1"/>
</dbReference>
<sequence length="397" mass="46163">MDCLSEHERICFNQVRNAVRDEIHPNYDTEFNILRYCQSCEFNASKTIYMLKKHLRFRAEYNLDEGERTLRGEAWLEEYAPWTILGPNRGHDADHVVVIEQGGQIDSHGLLKSVEITSYMHQRYRRMEKIYSIMQQLERETGRQCYAYFIFDLNGLHFDPTLIPVMTGPFRNAWYEAGLHYRQWIDRVFVVNAPTFMSILWSAMAPLISEDMKRRIVFTSGNGADELLARIDSDRLPKMYGGQMNDDVVLPPKRIPKQMYWKLRSDYPNPKALIPLSIPAGKKRTLSFEVKEPCKLHFYLIAHHQITLSLTYTQDNINYDTTSVETIASECTRVGLPSMDYFTHLLTSSGHYHLHLMNDASWLLPITVKYLILSHNQYKPQNVIPVTASAAVSKTKK</sequence>
<keyword evidence="3" id="KW-1185">Reference proteome</keyword>
<dbReference type="OMA" id="VGQHYRE"/>
<organism evidence="2 3">
    <name type="scientific">Toxocara canis</name>
    <name type="common">Canine roundworm</name>
    <dbReference type="NCBI Taxonomy" id="6265"/>
    <lineage>
        <taxon>Eukaryota</taxon>
        <taxon>Metazoa</taxon>
        <taxon>Ecdysozoa</taxon>
        <taxon>Nematoda</taxon>
        <taxon>Chromadorea</taxon>
        <taxon>Rhabditida</taxon>
        <taxon>Spirurina</taxon>
        <taxon>Ascaridomorpha</taxon>
        <taxon>Ascaridoidea</taxon>
        <taxon>Toxocaridae</taxon>
        <taxon>Toxocara</taxon>
    </lineage>
</organism>
<dbReference type="PANTHER" id="PTHR47159">
    <property type="entry name" value="PROTEIN CBG07705-RELATED"/>
    <property type="match status" value="1"/>
</dbReference>
<dbReference type="Gene3D" id="3.40.525.10">
    <property type="entry name" value="CRAL-TRIO lipid binding domain"/>
    <property type="match status" value="1"/>
</dbReference>
<dbReference type="SUPFAM" id="SSF52087">
    <property type="entry name" value="CRAL/TRIO domain"/>
    <property type="match status" value="1"/>
</dbReference>
<dbReference type="InterPro" id="IPR053302">
    <property type="entry name" value="CRAL-TRIO_domain"/>
</dbReference>
<comment type="caution">
    <text evidence="2">The sequence shown here is derived from an EMBL/GenBank/DDBJ whole genome shotgun (WGS) entry which is preliminary data.</text>
</comment>
<evidence type="ECO:0000259" key="1">
    <source>
        <dbReference type="PROSITE" id="PS50191"/>
    </source>
</evidence>
<dbReference type="InterPro" id="IPR036865">
    <property type="entry name" value="CRAL-TRIO_dom_sf"/>
</dbReference>
<dbReference type="EMBL" id="JPKZ01000388">
    <property type="protein sequence ID" value="KHN87611.1"/>
    <property type="molecule type" value="Genomic_DNA"/>
</dbReference>
<name>A0A0B2VVQ0_TOXCA</name>
<dbReference type="InterPro" id="IPR001251">
    <property type="entry name" value="CRAL-TRIO_dom"/>
</dbReference>
<dbReference type="PROSITE" id="PS50191">
    <property type="entry name" value="CRAL_TRIO"/>
    <property type="match status" value="1"/>
</dbReference>
<dbReference type="PANTHER" id="PTHR47159:SF1">
    <property type="entry name" value="CRAL-TRIO DOMAIN-CONTAINING PROTEIN F28H7.8"/>
    <property type="match status" value="1"/>
</dbReference>
<gene>
    <name evidence="2" type="primary">F28H7.8</name>
    <name evidence="2" type="ORF">Tcan_06375</name>
</gene>
<dbReference type="AlphaFoldDB" id="A0A0B2VVQ0"/>
<dbReference type="Pfam" id="PF00650">
    <property type="entry name" value="CRAL_TRIO"/>
    <property type="match status" value="1"/>
</dbReference>
<dbReference type="InterPro" id="IPR036273">
    <property type="entry name" value="CRAL/TRIO_N_dom_sf"/>
</dbReference>
<dbReference type="SMART" id="SM00516">
    <property type="entry name" value="SEC14"/>
    <property type="match status" value="1"/>
</dbReference>
<dbReference type="Proteomes" id="UP000031036">
    <property type="component" value="Unassembled WGS sequence"/>
</dbReference>
<dbReference type="STRING" id="6265.A0A0B2VVQ0"/>
<dbReference type="InterPro" id="IPR058960">
    <property type="entry name" value="Ctg-1-like_C"/>
</dbReference>
<protein>
    <submittedName>
        <fullName evidence="2">CRAL-TRIO domain-containing protein F28H7.8</fullName>
    </submittedName>
</protein>
<dbReference type="CDD" id="cd00170">
    <property type="entry name" value="SEC14"/>
    <property type="match status" value="1"/>
</dbReference>
<dbReference type="Pfam" id="PF25883">
    <property type="entry name" value="F28H7_8_C"/>
    <property type="match status" value="1"/>
</dbReference>
<reference evidence="2 3" key="1">
    <citation type="submission" date="2014-11" db="EMBL/GenBank/DDBJ databases">
        <title>Genetic blueprint of the zoonotic pathogen Toxocara canis.</title>
        <authorList>
            <person name="Zhu X.-Q."/>
            <person name="Korhonen P.K."/>
            <person name="Cai H."/>
            <person name="Young N.D."/>
            <person name="Nejsum P."/>
            <person name="von Samson-Himmelstjerna G."/>
            <person name="Boag P.R."/>
            <person name="Tan P."/>
            <person name="Li Q."/>
            <person name="Min J."/>
            <person name="Yang Y."/>
            <person name="Wang X."/>
            <person name="Fang X."/>
            <person name="Hall R.S."/>
            <person name="Hofmann A."/>
            <person name="Sternberg P.W."/>
            <person name="Jex A.R."/>
            <person name="Gasser R.B."/>
        </authorList>
    </citation>
    <scope>NUCLEOTIDE SEQUENCE [LARGE SCALE GENOMIC DNA]</scope>
    <source>
        <strain evidence="2">PN_DK_2014</strain>
    </source>
</reference>
<proteinExistence type="predicted"/>
<evidence type="ECO:0000313" key="3">
    <source>
        <dbReference type="Proteomes" id="UP000031036"/>
    </source>
</evidence>